<sequence>MPCDRNPPSANVVGKTPFPIVPRAEGVRQTRPRGRGGGGPAEETRAPRYRGPMHCAACIVREEGPRGLLRGAGALALRDTPTSGLYLLLYASLSRGLTPPGQEPGACTVLLAGGVAGSLSWACATPMDVVKVRLQAGASPYRGILHCARLSARQEGARVFLRGLGLNCARAFPVNAVTFFGYENILRIIT</sequence>
<evidence type="ECO:0000256" key="8">
    <source>
        <dbReference type="ARBA" id="ARBA00023136"/>
    </source>
</evidence>
<comment type="subcellular location">
    <subcellularLocation>
        <location evidence="1">Mitochondrion membrane</location>
        <topology evidence="1">Multi-pass membrane protein</topology>
    </subcellularLocation>
</comment>
<dbReference type="InParanoid" id="A0A3Q0HFK7"/>
<feature type="region of interest" description="Disordered" evidence="11">
    <location>
        <begin position="1"/>
        <end position="46"/>
    </location>
</feature>
<dbReference type="PANTHER" id="PTHR45624">
    <property type="entry name" value="MITOCHONDRIAL BASIC AMINO ACIDS TRANSPORTER-RELATED"/>
    <property type="match status" value="1"/>
</dbReference>
<keyword evidence="7" id="KW-0496">Mitochondrion</keyword>
<keyword evidence="3 10" id="KW-0813">Transport</keyword>
<dbReference type="Gene3D" id="1.50.40.10">
    <property type="entry name" value="Mitochondrial carrier domain"/>
    <property type="match status" value="1"/>
</dbReference>
<proteinExistence type="inferred from homology"/>
<evidence type="ECO:0000313" key="12">
    <source>
        <dbReference type="Proteomes" id="UP000189705"/>
    </source>
</evidence>
<gene>
    <name evidence="13" type="primary">SLC25A45</name>
</gene>
<dbReference type="Proteomes" id="UP000189705">
    <property type="component" value="Unplaced"/>
</dbReference>
<evidence type="ECO:0000256" key="9">
    <source>
        <dbReference type="PROSITE-ProRule" id="PRU00282"/>
    </source>
</evidence>
<evidence type="ECO:0000256" key="2">
    <source>
        <dbReference type="ARBA" id="ARBA00006375"/>
    </source>
</evidence>
<dbReference type="PRINTS" id="PR00926">
    <property type="entry name" value="MITOCARRIER"/>
</dbReference>
<organism evidence="12 13">
    <name type="scientific">Alligator sinensis</name>
    <name type="common">Chinese alligator</name>
    <dbReference type="NCBI Taxonomy" id="38654"/>
    <lineage>
        <taxon>Eukaryota</taxon>
        <taxon>Metazoa</taxon>
        <taxon>Chordata</taxon>
        <taxon>Craniata</taxon>
        <taxon>Vertebrata</taxon>
        <taxon>Euteleostomi</taxon>
        <taxon>Archelosauria</taxon>
        <taxon>Archosauria</taxon>
        <taxon>Crocodylia</taxon>
        <taxon>Alligatoridae</taxon>
        <taxon>Alligatorinae</taxon>
        <taxon>Alligator</taxon>
    </lineage>
</organism>
<dbReference type="Pfam" id="PF00153">
    <property type="entry name" value="Mito_carr"/>
    <property type="match status" value="2"/>
</dbReference>
<dbReference type="KEGG" id="asn:102373343"/>
<dbReference type="SUPFAM" id="SSF103506">
    <property type="entry name" value="Mitochondrial carrier"/>
    <property type="match status" value="1"/>
</dbReference>
<dbReference type="InterPro" id="IPR018108">
    <property type="entry name" value="MCP_transmembrane"/>
</dbReference>
<evidence type="ECO:0000256" key="3">
    <source>
        <dbReference type="ARBA" id="ARBA00022448"/>
    </source>
</evidence>
<dbReference type="InterPro" id="IPR002067">
    <property type="entry name" value="MCP"/>
</dbReference>
<dbReference type="CTD" id="283130"/>
<evidence type="ECO:0000256" key="4">
    <source>
        <dbReference type="ARBA" id="ARBA00022692"/>
    </source>
</evidence>
<dbReference type="InterPro" id="IPR050567">
    <property type="entry name" value="Mitochondrial_Carrier"/>
</dbReference>
<evidence type="ECO:0000256" key="10">
    <source>
        <dbReference type="RuleBase" id="RU000488"/>
    </source>
</evidence>
<name>A0A3Q0HFK7_ALLSI</name>
<dbReference type="AlphaFoldDB" id="A0A3Q0HFK7"/>
<dbReference type="GO" id="GO:0031966">
    <property type="term" value="C:mitochondrial membrane"/>
    <property type="evidence" value="ECO:0007669"/>
    <property type="project" value="UniProtKB-SubCell"/>
</dbReference>
<comment type="similarity">
    <text evidence="2 10">Belongs to the mitochondrial carrier (TC 2.A.29) family.</text>
</comment>
<dbReference type="STRING" id="38654.A0A3Q0HFK7"/>
<dbReference type="PROSITE" id="PS50920">
    <property type="entry name" value="SOLCAR"/>
    <property type="match status" value="2"/>
</dbReference>
<keyword evidence="5" id="KW-0677">Repeat</keyword>
<dbReference type="GeneID" id="102373343"/>
<feature type="repeat" description="Solcar" evidence="9">
    <location>
        <begin position="25"/>
        <end position="96"/>
    </location>
</feature>
<evidence type="ECO:0000256" key="1">
    <source>
        <dbReference type="ARBA" id="ARBA00004225"/>
    </source>
</evidence>
<keyword evidence="6" id="KW-1133">Transmembrane helix</keyword>
<keyword evidence="4 9" id="KW-0812">Transmembrane</keyword>
<reference evidence="13" key="1">
    <citation type="submission" date="2025-08" db="UniProtKB">
        <authorList>
            <consortium name="RefSeq"/>
        </authorList>
    </citation>
    <scope>IDENTIFICATION</scope>
</reference>
<evidence type="ECO:0000256" key="6">
    <source>
        <dbReference type="ARBA" id="ARBA00022989"/>
    </source>
</evidence>
<evidence type="ECO:0000313" key="13">
    <source>
        <dbReference type="RefSeq" id="XP_025070719.1"/>
    </source>
</evidence>
<dbReference type="GO" id="GO:0022857">
    <property type="term" value="F:transmembrane transporter activity"/>
    <property type="evidence" value="ECO:0007669"/>
    <property type="project" value="TreeGrafter"/>
</dbReference>
<dbReference type="PANTHER" id="PTHR45624:SF6">
    <property type="entry name" value="SOLUTE CARRIER FAMILY 25 MEMBER 45"/>
    <property type="match status" value="1"/>
</dbReference>
<evidence type="ECO:0000256" key="5">
    <source>
        <dbReference type="ARBA" id="ARBA00022737"/>
    </source>
</evidence>
<keyword evidence="8 9" id="KW-0472">Membrane</keyword>
<keyword evidence="12" id="KW-1185">Reference proteome</keyword>
<protein>
    <submittedName>
        <fullName evidence="13">Solute carrier family 25 member 45</fullName>
    </submittedName>
</protein>
<dbReference type="InterPro" id="IPR023395">
    <property type="entry name" value="MCP_dom_sf"/>
</dbReference>
<feature type="repeat" description="Solcar" evidence="9">
    <location>
        <begin position="104"/>
        <end position="188"/>
    </location>
</feature>
<evidence type="ECO:0000256" key="7">
    <source>
        <dbReference type="ARBA" id="ARBA00023128"/>
    </source>
</evidence>
<dbReference type="RefSeq" id="XP_025070719.1">
    <property type="nucleotide sequence ID" value="XM_025214934.1"/>
</dbReference>
<accession>A0A3Q0HFK7</accession>
<evidence type="ECO:0000256" key="11">
    <source>
        <dbReference type="SAM" id="MobiDB-lite"/>
    </source>
</evidence>